<name>A0A0B7KM51_BIOOC</name>
<dbReference type="AlphaFoldDB" id="A0A0B7KM51"/>
<dbReference type="PANTHER" id="PTHR42678:SF34">
    <property type="entry name" value="OS04G0183300 PROTEIN"/>
    <property type="match status" value="1"/>
</dbReference>
<gene>
    <name evidence="3" type="ORF">BN869_000011988_1</name>
</gene>
<organism evidence="3">
    <name type="scientific">Bionectria ochroleuca</name>
    <name type="common">Gliocladium roseum</name>
    <dbReference type="NCBI Taxonomy" id="29856"/>
    <lineage>
        <taxon>Eukaryota</taxon>
        <taxon>Fungi</taxon>
        <taxon>Dikarya</taxon>
        <taxon>Ascomycota</taxon>
        <taxon>Pezizomycotina</taxon>
        <taxon>Sordariomycetes</taxon>
        <taxon>Hypocreomycetidae</taxon>
        <taxon>Hypocreales</taxon>
        <taxon>Bionectriaceae</taxon>
        <taxon>Clonostachys</taxon>
    </lineage>
</organism>
<evidence type="ECO:0000256" key="1">
    <source>
        <dbReference type="SAM" id="MobiDB-lite"/>
    </source>
</evidence>
<dbReference type="InterPro" id="IPR036928">
    <property type="entry name" value="AS_sf"/>
</dbReference>
<dbReference type="Gene3D" id="3.90.1300.10">
    <property type="entry name" value="Amidase signature (AS) domain"/>
    <property type="match status" value="1"/>
</dbReference>
<dbReference type="Pfam" id="PF01425">
    <property type="entry name" value="Amidase"/>
    <property type="match status" value="1"/>
</dbReference>
<feature type="compositionally biased region" description="Low complexity" evidence="1">
    <location>
        <begin position="191"/>
        <end position="200"/>
    </location>
</feature>
<reference evidence="3" key="1">
    <citation type="submission" date="2015-01" db="EMBL/GenBank/DDBJ databases">
        <authorList>
            <person name="Durling Mikael"/>
        </authorList>
    </citation>
    <scope>NUCLEOTIDE SEQUENCE</scope>
</reference>
<sequence length="544" mass="57971">MAANTTFITHPPFDVLSTTALYLRGRLANSTLTSAQIIQAYLDQIHRHNTSGAKLNLIVSLRDREELLDEARERDEELAAGKSRGVFHGIPFIAKDAFATAPDFGLPTTTLYEKNSYVRHCCALLRPIQLISAGMILMGKSNLSEFCGCKGNVGWSAVGGQGQSPYVPGGQGQSPYVPGGLKERDPPRGPTAPGGSSTGSAHGVAAGFSPIAIGTETCGSLITPAGRAGVYTLKITPGAANADGICKITVAWNTIGAFAKTVHEVAVVTGLLLQRGKAATADNTLANHLRKDFTGLRIGFVDPDLWAIEDDAKEADPSFPGEIKAQFEWAMKAMRDLGGQVVYPVEIPAHETFFHKREPLLGSITNAEVKISLNEYLQSLENSTVKTLDELIAFNKQNSDLELPPGNTGQEGLIAAAESTVKPEDLSFLRDLFYSKAGKDGVEKTIRQHNLDVIVAPVDSPVQSVSTSSMTPAATVPLGYAKINGHPFGAQLLGLPNTEPKLIEVMSAWEAMFPSRRTPDLSWAEPGQASGLHVQGCGQSDVDS</sequence>
<dbReference type="PANTHER" id="PTHR42678">
    <property type="entry name" value="AMIDASE"/>
    <property type="match status" value="1"/>
</dbReference>
<evidence type="ECO:0000313" key="3">
    <source>
        <dbReference type="EMBL" id="CEO55930.1"/>
    </source>
</evidence>
<evidence type="ECO:0000259" key="2">
    <source>
        <dbReference type="Pfam" id="PF01425"/>
    </source>
</evidence>
<feature type="region of interest" description="Disordered" evidence="1">
    <location>
        <begin position="520"/>
        <end position="544"/>
    </location>
</feature>
<dbReference type="InterPro" id="IPR023631">
    <property type="entry name" value="Amidase_dom"/>
</dbReference>
<feature type="region of interest" description="Disordered" evidence="1">
    <location>
        <begin position="164"/>
        <end position="200"/>
    </location>
</feature>
<dbReference type="EMBL" id="CDPU01000059">
    <property type="protein sequence ID" value="CEO55930.1"/>
    <property type="molecule type" value="Genomic_DNA"/>
</dbReference>
<proteinExistence type="predicted"/>
<accession>A0A0B7KM51</accession>
<dbReference type="SUPFAM" id="SSF75304">
    <property type="entry name" value="Amidase signature (AS) enzymes"/>
    <property type="match status" value="1"/>
</dbReference>
<feature type="domain" description="Amidase" evidence="2">
    <location>
        <begin position="37"/>
        <end position="385"/>
    </location>
</feature>
<protein>
    <recommendedName>
        <fullName evidence="2">Amidase domain-containing protein</fullName>
    </recommendedName>
</protein>